<protein>
    <submittedName>
        <fullName evidence="1">Uncharacterized protein</fullName>
    </submittedName>
</protein>
<dbReference type="AlphaFoldDB" id="A0A7W8G2F2"/>
<dbReference type="Proteomes" id="UP000521199">
    <property type="component" value="Unassembled WGS sequence"/>
</dbReference>
<sequence>MLTELALVSPFIVAQRMQQAALPGTRPTAAQRRELQRMVEEKSLAFGAGGIAVGLRLFDSWQRAWWQAWTQPLSPAAWPSMLALLDDGLRPAHRTAMANARRLARTRSRPTKK</sequence>
<dbReference type="EMBL" id="JACHHP010000004">
    <property type="protein sequence ID" value="MBB5208655.1"/>
    <property type="molecule type" value="Genomic_DNA"/>
</dbReference>
<keyword evidence="2" id="KW-1185">Reference proteome</keyword>
<organism evidence="1 2">
    <name type="scientific">Chiayiivirga flava</name>
    <dbReference type="NCBI Taxonomy" id="659595"/>
    <lineage>
        <taxon>Bacteria</taxon>
        <taxon>Pseudomonadati</taxon>
        <taxon>Pseudomonadota</taxon>
        <taxon>Gammaproteobacteria</taxon>
        <taxon>Lysobacterales</taxon>
        <taxon>Lysobacteraceae</taxon>
        <taxon>Chiayiivirga</taxon>
    </lineage>
</organism>
<gene>
    <name evidence="1" type="ORF">HNQ52_002205</name>
</gene>
<accession>A0A7W8G2F2</accession>
<name>A0A7W8G2F2_9GAMM</name>
<evidence type="ECO:0000313" key="2">
    <source>
        <dbReference type="Proteomes" id="UP000521199"/>
    </source>
</evidence>
<reference evidence="1 2" key="1">
    <citation type="submission" date="2020-08" db="EMBL/GenBank/DDBJ databases">
        <title>Genomic Encyclopedia of Type Strains, Phase IV (KMG-IV): sequencing the most valuable type-strain genomes for metagenomic binning, comparative biology and taxonomic classification.</title>
        <authorList>
            <person name="Goeker M."/>
        </authorList>
    </citation>
    <scope>NUCLEOTIDE SEQUENCE [LARGE SCALE GENOMIC DNA]</scope>
    <source>
        <strain evidence="1 2">DSM 24163</strain>
    </source>
</reference>
<dbReference type="RefSeq" id="WP_221282045.1">
    <property type="nucleotide sequence ID" value="NZ_JACHHP010000004.1"/>
</dbReference>
<evidence type="ECO:0000313" key="1">
    <source>
        <dbReference type="EMBL" id="MBB5208655.1"/>
    </source>
</evidence>
<proteinExistence type="predicted"/>
<comment type="caution">
    <text evidence="1">The sequence shown here is derived from an EMBL/GenBank/DDBJ whole genome shotgun (WGS) entry which is preliminary data.</text>
</comment>